<gene>
    <name evidence="1" type="ORF">GLOINDRAFT_33522</name>
</gene>
<name>U9TKV0_RHIID</name>
<dbReference type="VEuPathDB" id="FungiDB:RhiirFUN_015608"/>
<protein>
    <submittedName>
        <fullName evidence="1">Uncharacterized protein</fullName>
    </submittedName>
</protein>
<dbReference type="HOGENOM" id="CLU_2360833_0_0_1"/>
<dbReference type="AlphaFoldDB" id="U9TKV0"/>
<accession>U9TKV0</accession>
<reference evidence="1" key="1">
    <citation type="submission" date="2013-07" db="EMBL/GenBank/DDBJ databases">
        <title>The genome of an arbuscular mycorrhizal fungus provides insights into the evolution of the oldest plant symbiosis.</title>
        <authorList>
            <consortium name="DOE Joint Genome Institute"/>
            <person name="Tisserant E."/>
            <person name="Malbreil M."/>
            <person name="Kuo A."/>
            <person name="Kohler A."/>
            <person name="Symeonidi A."/>
            <person name="Balestrini R."/>
            <person name="Charron P."/>
            <person name="Duensing N."/>
            <person name="Frei-dit-Frey N."/>
            <person name="Gianinazzi-Pearson V."/>
            <person name="Gilbert B."/>
            <person name="Handa Y."/>
            <person name="Hijri M."/>
            <person name="Kaul R."/>
            <person name="Kawaguchi M."/>
            <person name="Krajinski F."/>
            <person name="Lammers P."/>
            <person name="Lapierre D."/>
            <person name="Masclaux F.G."/>
            <person name="Murat C."/>
            <person name="Morin E."/>
            <person name="Ndikumana S."/>
            <person name="Pagni M."/>
            <person name="Petitpierre D."/>
            <person name="Requena N."/>
            <person name="Rosikiewicz P."/>
            <person name="Riley R."/>
            <person name="Saito K."/>
            <person name="San Clemente H."/>
            <person name="Shapiro H."/>
            <person name="van Tuinen D."/>
            <person name="Becard G."/>
            <person name="Bonfante P."/>
            <person name="Paszkowski U."/>
            <person name="Shachar-Hill Y."/>
            <person name="Young J.P."/>
            <person name="Sanders I.R."/>
            <person name="Henrissat B."/>
            <person name="Rensing S.A."/>
            <person name="Grigoriev I.V."/>
            <person name="Corradi N."/>
            <person name="Roux C."/>
            <person name="Martin F."/>
        </authorList>
    </citation>
    <scope>NUCLEOTIDE SEQUENCE</scope>
    <source>
        <strain evidence="1">DAOM 197198</strain>
    </source>
</reference>
<dbReference type="EMBL" id="KI290961">
    <property type="protein sequence ID" value="ESA06933.1"/>
    <property type="molecule type" value="Genomic_DNA"/>
</dbReference>
<evidence type="ECO:0000313" key="1">
    <source>
        <dbReference type="EMBL" id="ESA06933.1"/>
    </source>
</evidence>
<sequence>MKSMDHIDKEETPSVEKTDITDKEWDILEEYYFGSQELKDLFDERTILQRTAKQELDRLQEVETAYTDLLEKLMNAKKEKAMEIESKKTGSRKTLD</sequence>
<organism evidence="1">
    <name type="scientific">Rhizophagus irregularis (strain DAOM 181602 / DAOM 197198 / MUCL 43194)</name>
    <name type="common">Arbuscular mycorrhizal fungus</name>
    <name type="synonym">Glomus intraradices</name>
    <dbReference type="NCBI Taxonomy" id="747089"/>
    <lineage>
        <taxon>Eukaryota</taxon>
        <taxon>Fungi</taxon>
        <taxon>Fungi incertae sedis</taxon>
        <taxon>Mucoromycota</taxon>
        <taxon>Glomeromycotina</taxon>
        <taxon>Glomeromycetes</taxon>
        <taxon>Glomerales</taxon>
        <taxon>Glomeraceae</taxon>
        <taxon>Rhizophagus</taxon>
    </lineage>
</organism>
<proteinExistence type="predicted"/>